<evidence type="ECO:0000313" key="3">
    <source>
        <dbReference type="Proteomes" id="UP000683925"/>
    </source>
</evidence>
<protein>
    <recommendedName>
        <fullName evidence="4">Transmembrane protein</fullName>
    </recommendedName>
</protein>
<keyword evidence="3" id="KW-1185">Reference proteome</keyword>
<comment type="caution">
    <text evidence="2">The sequence shown here is derived from an EMBL/GenBank/DDBJ whole genome shotgun (WGS) entry which is preliminary data.</text>
</comment>
<feature type="transmembrane region" description="Helical" evidence="1">
    <location>
        <begin position="1340"/>
        <end position="1363"/>
    </location>
</feature>
<dbReference type="OrthoDB" id="298498at2759"/>
<accession>A0A8S1U7L1</accession>
<proteinExistence type="predicted"/>
<sequence length="1383" mass="161633">MLIFLLFQITYQQCLVNSEAQTNFFKLSNETIRLNMFDYFYGYNLKFSTDQDYELQNVLNQLDTLELEGIVVDSSLLISQYSKEWLNKIASLNEINQAYTIYIIGISNNQLLIQNTLYIPQQLNQVFCNQITFLDNEQILVNCYNNLAGQFNYFFYVSQIHDQFSWHILPYTPSTLQYQVQLFDLQVVLEKEKTLLIILGRYNQETLSGVIEIYSYTQLRNMQTQNPIQIFNQAQYRQYKISNQQIYLMNATNVINVYSLNNFTQTELYNISQLIQANYELLAFDIEPYGEDLLIYTTLNGENLFEITTTHIIRGYIVRIDFEQTSIPSLFSNHELITLYIDDQYYIYDRIQPNTIINTQIQNVIGLNQLPYNILTFTTNTLYFYQILQPQLFIDSTINSNFVLQATSNEQNIEINCSVTINVTIHGLVPVLYQYEKELPQQIIVKTDKIYLNVLNYVSGPLIMISAQSSRESITIYDPSVQVQLSKQIWDQINGVFSFYSADFQSYAMFILQYQYVKEIIRFSQISLKLCDVNLLDYIDLEEMECREYQQIFKLNAPINKLQFTDLTNPDEVYFVADIAYSAVLIYKLNQFNAFTLVQAEFVCEPLPIDDQDYFHSITDFYVIGNYLYFILARIQQVWIYDIQTCQLVFKLTNSFFDTAFFPASLAGKTIVDENNKLRQIIFINSLQYVYVMEMVNKIPIYQNKITLDQYTNIKSLSIVKDSIILVVQEKFGQTSMYQYFYSIDQPTNEIKFIKKLPQYGVSINNKFIVVSDDSLFYILMNNNFYYVYNPTLSSQDCLIQQLNYIGDYISSTHIPNILKQSNIMIASHTNLAIYSVTNPTYLLVEQSDPLSSVQKEQVKYFVEVQSQISNNQLNIEGSFIAYDTLFVGFANQTLFIENNQIDEITILDSPQFAFNFNLEETIQNNVVSYSASTPFFNGYPQIIFLIRQPFSYKYIIQTPKDITQFTFTPQLPQVYAQNKGALYQVVNQEFLQLISYNDQFTHCWALFYYSQQQQIISLCSQYSDYTFTVYNQAQQTHQQFQAINKFYFPLKMEYYSNFVSTLAIQQGDRSYSILIGNLSNSNFYQNIQLQCQIQSADQISSQEVGDFAVIQINGLFLFLYVCPLLQQIQYATISSTGNTILNQSIMHIQTELPKKATLQEIKLIQLEGQQINFLVTTKEFYSIILQANYNFQNEYIVLTNINSNKQVAPMQQSYQLKNTFYFNNFLFSTYHDTIIDTYFLALYDLSNPNFNIYYSIDTLRFKSPITYTVQGVYNTVLVMDTVPVLYSYNYSNKVGLQIENIQQTSYPIYLYLNIVQKYGPAQSVQLQFQYPLIGYTENWVKYTCIGVGSLYVIILITIIAILGHKQRKQPSEDMQALELNLR</sequence>
<keyword evidence="1" id="KW-0812">Transmembrane</keyword>
<gene>
    <name evidence="2" type="ORF">POCTA_138.1.T0390318</name>
</gene>
<reference evidence="2" key="1">
    <citation type="submission" date="2021-01" db="EMBL/GenBank/DDBJ databases">
        <authorList>
            <consortium name="Genoscope - CEA"/>
            <person name="William W."/>
        </authorList>
    </citation>
    <scope>NUCLEOTIDE SEQUENCE</scope>
</reference>
<evidence type="ECO:0000256" key="1">
    <source>
        <dbReference type="SAM" id="Phobius"/>
    </source>
</evidence>
<name>A0A8S1U7L1_PAROT</name>
<keyword evidence="1" id="KW-0472">Membrane</keyword>
<evidence type="ECO:0000313" key="2">
    <source>
        <dbReference type="EMBL" id="CAD8161301.1"/>
    </source>
</evidence>
<organism evidence="2 3">
    <name type="scientific">Paramecium octaurelia</name>
    <dbReference type="NCBI Taxonomy" id="43137"/>
    <lineage>
        <taxon>Eukaryota</taxon>
        <taxon>Sar</taxon>
        <taxon>Alveolata</taxon>
        <taxon>Ciliophora</taxon>
        <taxon>Intramacronucleata</taxon>
        <taxon>Oligohymenophorea</taxon>
        <taxon>Peniculida</taxon>
        <taxon>Parameciidae</taxon>
        <taxon>Paramecium</taxon>
    </lineage>
</organism>
<dbReference type="OMA" id="MHIQTEL"/>
<evidence type="ECO:0008006" key="4">
    <source>
        <dbReference type="Google" id="ProtNLM"/>
    </source>
</evidence>
<keyword evidence="1" id="KW-1133">Transmembrane helix</keyword>
<dbReference type="EMBL" id="CAJJDP010000039">
    <property type="protein sequence ID" value="CAD8161301.1"/>
    <property type="molecule type" value="Genomic_DNA"/>
</dbReference>
<dbReference type="Proteomes" id="UP000683925">
    <property type="component" value="Unassembled WGS sequence"/>
</dbReference>